<dbReference type="RefSeq" id="WP_321548100.1">
    <property type="nucleotide sequence ID" value="NZ_JAXIVS010000008.1"/>
</dbReference>
<comment type="similarity">
    <text evidence="1 7">Belongs to the cytochrome P450 family.</text>
</comment>
<keyword evidence="3 7" id="KW-0479">Metal-binding</keyword>
<dbReference type="PROSITE" id="PS00086">
    <property type="entry name" value="CYTOCHROME_P450"/>
    <property type="match status" value="1"/>
</dbReference>
<sequence length="469" mass="52646">MPDSTMGTPGVGQRLPPRVPGLPLVGNLPRLLAQRFDFLEEARRQAGELFLLDLGLGKAVALCHPRHAQHVLVDRARNYTKGGPMWDSIRSFLGNGLPVSEGEFWKRQRRMIQPAFHHQRLVSLIGEMVEAIDACLEEAWEPAARTGEPFDAAKAFTRVTMNVLVRALFGSGLEPRETEQVAQAFTYVNAYMMKGLVTNSLPPWVPVPGRARYREAIRTIDEIVFQVLARGRRSADTGDSLISLLLHATDEETGKQMTDAQLRDEAVALFVAGYETTAASMAWAFHFLSVQPETAQRLHAEVDAVLGSRKPGFEDLRQLTYTRGVLQEALRMYPPSYWIPRTAEEDDELDGYRIPAGTQMAVLTYVLHHHPEIWESPQRFEPERFTPERSAGRHKHAWIPFGSGQRQCIGKEFSLMEGQLILARVAQRFQASAIAGRMPQVQLGGSLNTRNGVWVRLKQRQARVSVPLD</sequence>
<dbReference type="EMBL" id="JAXIVS010000008">
    <property type="protein sequence ID" value="MDY7229374.1"/>
    <property type="molecule type" value="Genomic_DNA"/>
</dbReference>
<keyword evidence="6 7" id="KW-0503">Monooxygenase</keyword>
<keyword evidence="5 7" id="KW-0408">Iron</keyword>
<keyword evidence="9" id="KW-1185">Reference proteome</keyword>
<dbReference type="CDD" id="cd20620">
    <property type="entry name" value="CYP132-like"/>
    <property type="match status" value="1"/>
</dbReference>
<dbReference type="PANTHER" id="PTHR24291:SF50">
    <property type="entry name" value="BIFUNCTIONAL ALBAFLAVENONE MONOOXYGENASE_TERPENE SYNTHASE"/>
    <property type="match status" value="1"/>
</dbReference>
<protein>
    <submittedName>
        <fullName evidence="8">Cytochrome P450</fullName>
    </submittedName>
</protein>
<evidence type="ECO:0000256" key="2">
    <source>
        <dbReference type="ARBA" id="ARBA00022617"/>
    </source>
</evidence>
<reference evidence="8 9" key="1">
    <citation type="submission" date="2023-12" db="EMBL/GenBank/DDBJ databases">
        <title>the genome sequence of Hyalangium sp. s54d21.</title>
        <authorList>
            <person name="Zhang X."/>
        </authorList>
    </citation>
    <scope>NUCLEOTIDE SEQUENCE [LARGE SCALE GENOMIC DNA]</scope>
    <source>
        <strain evidence="9">s54d21</strain>
    </source>
</reference>
<dbReference type="PRINTS" id="PR00385">
    <property type="entry name" value="P450"/>
</dbReference>
<organism evidence="8 9">
    <name type="scientific">Hyalangium rubrum</name>
    <dbReference type="NCBI Taxonomy" id="3103134"/>
    <lineage>
        <taxon>Bacteria</taxon>
        <taxon>Pseudomonadati</taxon>
        <taxon>Myxococcota</taxon>
        <taxon>Myxococcia</taxon>
        <taxon>Myxococcales</taxon>
        <taxon>Cystobacterineae</taxon>
        <taxon>Archangiaceae</taxon>
        <taxon>Hyalangium</taxon>
    </lineage>
</organism>
<dbReference type="PRINTS" id="PR00463">
    <property type="entry name" value="EP450I"/>
</dbReference>
<evidence type="ECO:0000313" key="9">
    <source>
        <dbReference type="Proteomes" id="UP001291309"/>
    </source>
</evidence>
<keyword evidence="2 7" id="KW-0349">Heme</keyword>
<dbReference type="SUPFAM" id="SSF48264">
    <property type="entry name" value="Cytochrome P450"/>
    <property type="match status" value="1"/>
</dbReference>
<evidence type="ECO:0000256" key="5">
    <source>
        <dbReference type="ARBA" id="ARBA00023004"/>
    </source>
</evidence>
<dbReference type="Gene3D" id="1.10.630.10">
    <property type="entry name" value="Cytochrome P450"/>
    <property type="match status" value="1"/>
</dbReference>
<evidence type="ECO:0000256" key="4">
    <source>
        <dbReference type="ARBA" id="ARBA00023002"/>
    </source>
</evidence>
<evidence type="ECO:0000256" key="1">
    <source>
        <dbReference type="ARBA" id="ARBA00010617"/>
    </source>
</evidence>
<dbReference type="InterPro" id="IPR017972">
    <property type="entry name" value="Cyt_P450_CS"/>
</dbReference>
<name>A0ABU5H8D8_9BACT</name>
<evidence type="ECO:0000256" key="3">
    <source>
        <dbReference type="ARBA" id="ARBA00022723"/>
    </source>
</evidence>
<dbReference type="InterPro" id="IPR002401">
    <property type="entry name" value="Cyt_P450_E_grp-I"/>
</dbReference>
<evidence type="ECO:0000313" key="8">
    <source>
        <dbReference type="EMBL" id="MDY7229374.1"/>
    </source>
</evidence>
<accession>A0ABU5H8D8</accession>
<comment type="caution">
    <text evidence="8">The sequence shown here is derived from an EMBL/GenBank/DDBJ whole genome shotgun (WGS) entry which is preliminary data.</text>
</comment>
<dbReference type="InterPro" id="IPR050196">
    <property type="entry name" value="Cytochrome_P450_Monoox"/>
</dbReference>
<gene>
    <name evidence="8" type="ORF">SYV04_23475</name>
</gene>
<dbReference type="InterPro" id="IPR036396">
    <property type="entry name" value="Cyt_P450_sf"/>
</dbReference>
<keyword evidence="4 7" id="KW-0560">Oxidoreductase</keyword>
<dbReference type="InterPro" id="IPR001128">
    <property type="entry name" value="Cyt_P450"/>
</dbReference>
<dbReference type="Proteomes" id="UP001291309">
    <property type="component" value="Unassembled WGS sequence"/>
</dbReference>
<evidence type="ECO:0000256" key="7">
    <source>
        <dbReference type="RuleBase" id="RU000461"/>
    </source>
</evidence>
<dbReference type="Pfam" id="PF00067">
    <property type="entry name" value="p450"/>
    <property type="match status" value="1"/>
</dbReference>
<proteinExistence type="inferred from homology"/>
<dbReference type="PANTHER" id="PTHR24291">
    <property type="entry name" value="CYTOCHROME P450 FAMILY 4"/>
    <property type="match status" value="1"/>
</dbReference>
<evidence type="ECO:0000256" key="6">
    <source>
        <dbReference type="ARBA" id="ARBA00023033"/>
    </source>
</evidence>